<proteinExistence type="predicted"/>
<protein>
    <submittedName>
        <fullName evidence="2">Uncharacterized protein</fullName>
    </submittedName>
</protein>
<evidence type="ECO:0000313" key="2">
    <source>
        <dbReference type="EMBL" id="KAA6381853.1"/>
    </source>
</evidence>
<accession>A0A5J4VHP9</accession>
<sequence length="61" mass="6736">MNTSFRPSIQFPSIIQQKTKSKAEAAHTDPLIAQPKANSKADAISSTFQAKQMIEYSQPVQ</sequence>
<dbReference type="EMBL" id="SNRW01007093">
    <property type="protein sequence ID" value="KAA6381853.1"/>
    <property type="molecule type" value="Genomic_DNA"/>
</dbReference>
<evidence type="ECO:0000256" key="1">
    <source>
        <dbReference type="SAM" id="MobiDB-lite"/>
    </source>
</evidence>
<feature type="region of interest" description="Disordered" evidence="1">
    <location>
        <begin position="1"/>
        <end position="38"/>
    </location>
</feature>
<feature type="compositionally biased region" description="Polar residues" evidence="1">
    <location>
        <begin position="1"/>
        <end position="18"/>
    </location>
</feature>
<gene>
    <name evidence="2" type="ORF">EZS28_022619</name>
</gene>
<dbReference type="AlphaFoldDB" id="A0A5J4VHP9"/>
<evidence type="ECO:0000313" key="3">
    <source>
        <dbReference type="Proteomes" id="UP000324800"/>
    </source>
</evidence>
<reference evidence="2 3" key="1">
    <citation type="submission" date="2019-03" db="EMBL/GenBank/DDBJ databases">
        <title>Single cell metagenomics reveals metabolic interactions within the superorganism composed of flagellate Streblomastix strix and complex community of Bacteroidetes bacteria on its surface.</title>
        <authorList>
            <person name="Treitli S.C."/>
            <person name="Kolisko M."/>
            <person name="Husnik F."/>
            <person name="Keeling P."/>
            <person name="Hampl V."/>
        </authorList>
    </citation>
    <scope>NUCLEOTIDE SEQUENCE [LARGE SCALE GENOMIC DNA]</scope>
    <source>
        <strain evidence="2">ST1C</strain>
    </source>
</reference>
<feature type="non-terminal residue" evidence="2">
    <location>
        <position position="61"/>
    </location>
</feature>
<organism evidence="2 3">
    <name type="scientific">Streblomastix strix</name>
    <dbReference type="NCBI Taxonomy" id="222440"/>
    <lineage>
        <taxon>Eukaryota</taxon>
        <taxon>Metamonada</taxon>
        <taxon>Preaxostyla</taxon>
        <taxon>Oxymonadida</taxon>
        <taxon>Streblomastigidae</taxon>
        <taxon>Streblomastix</taxon>
    </lineage>
</organism>
<dbReference type="Proteomes" id="UP000324800">
    <property type="component" value="Unassembled WGS sequence"/>
</dbReference>
<name>A0A5J4VHP9_9EUKA</name>
<comment type="caution">
    <text evidence="2">The sequence shown here is derived from an EMBL/GenBank/DDBJ whole genome shotgun (WGS) entry which is preliminary data.</text>
</comment>